<evidence type="ECO:0000313" key="5">
    <source>
        <dbReference type="EMBL" id="ANU76324.1"/>
    </source>
</evidence>
<dbReference type="KEGG" id="byl:A4V09_11425"/>
<protein>
    <submittedName>
        <fullName evidence="5">AraC family transcriptional regulator</fullName>
    </submittedName>
</protein>
<dbReference type="InterPro" id="IPR050959">
    <property type="entry name" value="MarA-like"/>
</dbReference>
<reference evidence="5" key="1">
    <citation type="submission" date="2017-04" db="EMBL/GenBank/DDBJ databases">
        <title>Complete Genome Sequences of Twelve Strains of a Stable Defined Moderately Diverse Mouse Microbiota 2 (sDMDMm2).</title>
        <authorList>
            <person name="Uchimura Y."/>
            <person name="Wyss M."/>
            <person name="Brugiroux S."/>
            <person name="Limenitakis J.P."/>
            <person name="Stecher B."/>
            <person name="McCoy K.D."/>
            <person name="Macpherson A.J."/>
        </authorList>
    </citation>
    <scope>NUCLEOTIDE SEQUENCE</scope>
    <source>
        <strain evidence="5">YL58</strain>
    </source>
</reference>
<evidence type="ECO:0000313" key="6">
    <source>
        <dbReference type="Proteomes" id="UP000092574"/>
    </source>
</evidence>
<dbReference type="PROSITE" id="PS01124">
    <property type="entry name" value="HTH_ARAC_FAMILY_2"/>
    <property type="match status" value="1"/>
</dbReference>
<evidence type="ECO:0000259" key="4">
    <source>
        <dbReference type="PROSITE" id="PS01124"/>
    </source>
</evidence>
<dbReference type="RefSeq" id="WP_065542494.1">
    <property type="nucleotide sequence ID" value="NZ_CP015405.2"/>
</dbReference>
<feature type="domain" description="HTH araC/xylS-type" evidence="4">
    <location>
        <begin position="9"/>
        <end position="107"/>
    </location>
</feature>
<keyword evidence="1" id="KW-0805">Transcription regulation</keyword>
<dbReference type="STRING" id="1796616.A4V09_11425"/>
<proteinExistence type="predicted"/>
<evidence type="ECO:0000256" key="1">
    <source>
        <dbReference type="ARBA" id="ARBA00023015"/>
    </source>
</evidence>
<dbReference type="SUPFAM" id="SSF46689">
    <property type="entry name" value="Homeodomain-like"/>
    <property type="match status" value="2"/>
</dbReference>
<dbReference type="GO" id="GO:0043565">
    <property type="term" value="F:sequence-specific DNA binding"/>
    <property type="evidence" value="ECO:0007669"/>
    <property type="project" value="InterPro"/>
</dbReference>
<dbReference type="GO" id="GO:0003700">
    <property type="term" value="F:DNA-binding transcription factor activity"/>
    <property type="evidence" value="ECO:0007669"/>
    <property type="project" value="InterPro"/>
</dbReference>
<organism evidence="5 6">
    <name type="scientific">Blautia pseudococcoides</name>
    <dbReference type="NCBI Taxonomy" id="1796616"/>
    <lineage>
        <taxon>Bacteria</taxon>
        <taxon>Bacillati</taxon>
        <taxon>Bacillota</taxon>
        <taxon>Clostridia</taxon>
        <taxon>Lachnospirales</taxon>
        <taxon>Lachnospiraceae</taxon>
        <taxon>Blautia</taxon>
    </lineage>
</organism>
<evidence type="ECO:0000256" key="3">
    <source>
        <dbReference type="ARBA" id="ARBA00023163"/>
    </source>
</evidence>
<dbReference type="InterPro" id="IPR018060">
    <property type="entry name" value="HTH_AraC"/>
</dbReference>
<dbReference type="AlphaFoldDB" id="A0A1C7IBM9"/>
<dbReference type="InterPro" id="IPR009057">
    <property type="entry name" value="Homeodomain-like_sf"/>
</dbReference>
<sequence length="292" mass="33721">MTEQILAVQRMQDYIEQHLSESMTLAKLSEVSLYSPWYSYRLFKEYTNLTPADYIRRLRLSRSALRLRDEKCRILDVALDMGFGSVDGYQRAFFREFGCNPREYTANPGPLLLFIPYGVKYRNLRKEPEDMESVKSVFVQMTERPARKVIIKRGKNAEDYFQYCGEVGCDVWGILTSIKSISGEPVCLWLPEAYRTSGTSTYVQGVEVAADFQEPVPEGFECIDLPAAKYLMFRGEPFEEEGYCQAITEVQQAIEKYDPEVIGCCWDKENPRIQLEPVGHRGYIELLPVKEI</sequence>
<dbReference type="PANTHER" id="PTHR47504">
    <property type="entry name" value="RIGHT ORIGIN-BINDING PROTEIN"/>
    <property type="match status" value="1"/>
</dbReference>
<accession>A0A1C7IBM9</accession>
<dbReference type="OrthoDB" id="9801721at2"/>
<keyword evidence="3" id="KW-0804">Transcription</keyword>
<name>A0A1C7IBM9_9FIRM</name>
<keyword evidence="2" id="KW-0238">DNA-binding</keyword>
<dbReference type="SMART" id="SM00342">
    <property type="entry name" value="HTH_ARAC"/>
    <property type="match status" value="1"/>
</dbReference>
<evidence type="ECO:0000256" key="2">
    <source>
        <dbReference type="ARBA" id="ARBA00023125"/>
    </source>
</evidence>
<dbReference type="PANTHER" id="PTHR47504:SF5">
    <property type="entry name" value="RIGHT ORIGIN-BINDING PROTEIN"/>
    <property type="match status" value="1"/>
</dbReference>
<dbReference type="Gene3D" id="1.10.10.60">
    <property type="entry name" value="Homeodomain-like"/>
    <property type="match status" value="2"/>
</dbReference>
<keyword evidence="6" id="KW-1185">Reference proteome</keyword>
<dbReference type="Pfam" id="PF12833">
    <property type="entry name" value="HTH_18"/>
    <property type="match status" value="1"/>
</dbReference>
<dbReference type="Proteomes" id="UP000092574">
    <property type="component" value="Chromosome"/>
</dbReference>
<dbReference type="EMBL" id="CP015405">
    <property type="protein sequence ID" value="ANU76324.1"/>
    <property type="molecule type" value="Genomic_DNA"/>
</dbReference>
<gene>
    <name evidence="5" type="ORF">A4V09_11425</name>
</gene>